<accession>A0A656ACY0</accession>
<evidence type="ECO:0000313" key="2">
    <source>
        <dbReference type="Proteomes" id="UP000041770"/>
    </source>
</evidence>
<gene>
    <name evidence="1" type="ORF">ERS013200_02953</name>
</gene>
<dbReference type="AlphaFoldDB" id="A0A656ACY0"/>
<dbReference type="EMBL" id="CWQY01000023">
    <property type="protein sequence ID" value="CSD03209.1"/>
    <property type="molecule type" value="Genomic_DNA"/>
</dbReference>
<dbReference type="Proteomes" id="UP000041770">
    <property type="component" value="Unassembled WGS sequence"/>
</dbReference>
<evidence type="ECO:0000313" key="1">
    <source>
        <dbReference type="EMBL" id="CSD03209.1"/>
    </source>
</evidence>
<protein>
    <submittedName>
        <fullName evidence="1">Uncharacterized protein</fullName>
    </submittedName>
</protein>
<reference evidence="1 2" key="1">
    <citation type="submission" date="2015-07" db="EMBL/GenBank/DDBJ databases">
        <authorList>
            <consortium name="Pathogen Informatics"/>
        </authorList>
    </citation>
    <scope>NUCLEOTIDE SEQUENCE [LARGE SCALE GENOMIC DNA]</scope>
    <source>
        <strain evidence="1 2">A316</strain>
    </source>
</reference>
<proteinExistence type="predicted"/>
<sequence>MSVAHLESRPKVQAEPRLLRFQHWPVNPHRQPAHHFLSLVLAFLSHHRALAQLPIQRQALTVHPPRRLFQCTQANRAHQARGRLLPRLAQLPAQALAQLQIRRQALTVHLPKRLLRCTQANRAHQAQ</sequence>
<organism evidence="1 2">
    <name type="scientific">Vibrio cholerae</name>
    <dbReference type="NCBI Taxonomy" id="666"/>
    <lineage>
        <taxon>Bacteria</taxon>
        <taxon>Pseudomonadati</taxon>
        <taxon>Pseudomonadota</taxon>
        <taxon>Gammaproteobacteria</taxon>
        <taxon>Vibrionales</taxon>
        <taxon>Vibrionaceae</taxon>
        <taxon>Vibrio</taxon>
    </lineage>
</organism>
<name>A0A656ACY0_VIBCL</name>